<evidence type="ECO:0000313" key="2">
    <source>
        <dbReference type="Proteomes" id="UP000182248"/>
    </source>
</evidence>
<protein>
    <submittedName>
        <fullName evidence="1">SEC-C motif-containing protein</fullName>
    </submittedName>
</protein>
<dbReference type="AlphaFoldDB" id="A0A1K1RQT7"/>
<accession>A0A1K1RQT7</accession>
<gene>
    <name evidence="1" type="ORF">SAMN02927921_03897</name>
</gene>
<dbReference type="Pfam" id="PF02810">
    <property type="entry name" value="SEC-C"/>
    <property type="match status" value="1"/>
</dbReference>
<reference evidence="1 2" key="1">
    <citation type="submission" date="2016-11" db="EMBL/GenBank/DDBJ databases">
        <authorList>
            <person name="Jaros S."/>
            <person name="Januszkiewicz K."/>
            <person name="Wedrychowicz H."/>
        </authorList>
    </citation>
    <scope>NUCLEOTIDE SEQUENCE [LARGE SCALE GENOMIC DNA]</scope>
    <source>
        <strain evidence="1 2">CGMCC 1.12145</strain>
    </source>
</reference>
<name>A0A1K1RQT7_9FLAO</name>
<dbReference type="STRING" id="1150368.SAMN02927921_03897"/>
<sequence>MSKKIGRNDKCPCGSGKKYKKCCMNSGRTFSTSHTQQQPRPFFSEYNSIDLLKSFAGLTLLAQNHGKNVRFEELSRMSLRNFTDDKPNVSQAALTTFLNENYPSHYLEDPVTNLFTDLITFYGGDYIIFPGITEGGSYVPSKLLTAIYNWPDSGIPDWFKSNCMHAALLILNLSDRVAARLGYGRYQFEKVESNLISIPDSTHLAELKAAVTFSEEEITQLLQSKQIAREALDMFVIDINDPELANDHIEESPLLTKPIIHHNGEYIITSPATLSYALVDFIHSEASTSGCLPAVSNAYHNVIWNYTQLHLKQLGFSGIDIPAISENTDPTIREAIYRFDDDKLAFVQYRTSGEATHEQRKQQIINSTLALPEFAGHQFMDISLISSMGKDMFFMYGNTVNSVSIGMPIYDFYTLVKLKEHDAIDLWNFANARDSQIPGSNMFGASFLDVFKVYKENDDSFYVSDDSSGVILHVEPGYAGSLYQEAKLLSDEHSATRLVEGRLANIPVTRKDKYAPIYCSIDELSAGNLNMAVEGFPLPVWVSPNKNSFDIPASARGLYFEMTDAIAFWLWQCQEFINADLSHLEQAPIAFRFEFEQEDRFNPIERNFERDPELAGHFNISIDGNTISISIPPAIIPYLYGADNQGERELTRQILRGINLLLEAQQKPTIENERINQIVDAAAPLGVKKKIFILDSADNLLLDPSNLTSHRYIQGYNVNTILNSLIPGLDNLCPPVGEITDKAVKTKLTRDVVMRVLLPMLQTTISQYPNEPLLKRLFNLNESLIHKREELRVKTPTRIACFVTQEQQTSDLQDNLAKLNQTTIAVRCLIEHLAAEPSTGNKIISTTAIDELVAIMNAIIDWGSMGDQIEFDLFEIEMGILPSGRIGTSKQLFREIFDPYHASKSKENVRDAQDTFEQVFPQLNPMEGSDVPESLDNAFTEEFGISFTRLCEVVNDLGIVAYSQPNACATMLKKDLYIEINKHDHTYTEEEFNTAIAYLSLFNRGKVHRVPAGFDNIDISPWRFNRRLSLLRKPLVLVDNPTDPDNPTVYWGFRQLLSSRTYWYDQCTTNRLRVSEDGPVQRVLGKLAQHNGKRLVESVLNEFETDDLVIDSEVPINPKSDLKNDTDIGDVDVLVIDTSTKTIYSLECKSMAPSRNIKEMIGEVDKLFGSDSEKGWIDKHVERDTWLKANLDQLSTKYDLDLSDYTVKSFFVTQEDMLTPYLKTRQLAMPFVTLYDLKEKGLEALN</sequence>
<evidence type="ECO:0000313" key="1">
    <source>
        <dbReference type="EMBL" id="SFW74457.1"/>
    </source>
</evidence>
<dbReference type="RefSeq" id="WP_072319131.1">
    <property type="nucleotide sequence ID" value="NZ_FPJE01000032.1"/>
</dbReference>
<dbReference type="Proteomes" id="UP000182248">
    <property type="component" value="Unassembled WGS sequence"/>
</dbReference>
<organism evidence="1 2">
    <name type="scientific">Sinomicrobium oceani</name>
    <dbReference type="NCBI Taxonomy" id="1150368"/>
    <lineage>
        <taxon>Bacteria</taxon>
        <taxon>Pseudomonadati</taxon>
        <taxon>Bacteroidota</taxon>
        <taxon>Flavobacteriia</taxon>
        <taxon>Flavobacteriales</taxon>
        <taxon>Flavobacteriaceae</taxon>
        <taxon>Sinomicrobium</taxon>
    </lineage>
</organism>
<dbReference type="SUPFAM" id="SSF103642">
    <property type="entry name" value="Sec-C motif"/>
    <property type="match status" value="1"/>
</dbReference>
<dbReference type="InterPro" id="IPR004027">
    <property type="entry name" value="SEC_C_motif"/>
</dbReference>
<dbReference type="Gene3D" id="3.10.450.50">
    <property type="match status" value="1"/>
</dbReference>
<dbReference type="EMBL" id="FPJE01000032">
    <property type="protein sequence ID" value="SFW74457.1"/>
    <property type="molecule type" value="Genomic_DNA"/>
</dbReference>
<proteinExistence type="predicted"/>
<keyword evidence="2" id="KW-1185">Reference proteome</keyword>